<keyword evidence="7 9" id="KW-0862">Zinc</keyword>
<evidence type="ECO:0000256" key="10">
    <source>
        <dbReference type="RuleBase" id="RU003440"/>
    </source>
</evidence>
<proteinExistence type="inferred from homology"/>
<evidence type="ECO:0000256" key="9">
    <source>
        <dbReference type="HAMAP-Rule" id="MF_00219"/>
    </source>
</evidence>
<evidence type="ECO:0000256" key="3">
    <source>
        <dbReference type="ARBA" id="ARBA00005631"/>
    </source>
</evidence>
<evidence type="ECO:0000256" key="7">
    <source>
        <dbReference type="ARBA" id="ARBA00022833"/>
    </source>
</evidence>
<sequence>MNTEKIFGPPGDSPVTTLTIRRPDDWHVHLRDGDMMRAVLPFTSSQFGRAIVMPNLTPPVTTVAAAQAYRDRIVAALPRGATFTPLMTCYLTDETSADEVEAGFRDRVWVACKLYPAGATTNSSHGVTNLARIGSVLERMERIGMPVLIHGEATEPTVDTFDRESFFIENSLRTLLGRHQELRIVLEHVTTVEGVAVVRENSARMAATITPHHLVLNRTSLFQGGLRPHYYCLPVAKREHHRLALRRAAVSGDPCFFLGTDSAPHLREAKQAECCSAGIFCGPTALQTYAQVFEEEGALGRLESFASCNGPAFYRLPLNTGTITLRRRKNLGDRSLRIGSSDIAMFRGGERLAWSIDEEGDRDPQLEGRAR</sequence>
<dbReference type="UniPathway" id="UPA00070">
    <property type="reaction ID" value="UER00117"/>
</dbReference>
<dbReference type="NCBIfam" id="TIGR00856">
    <property type="entry name" value="pyrC_dimer"/>
    <property type="match status" value="1"/>
</dbReference>
<dbReference type="HAMAP" id="MF_00219">
    <property type="entry name" value="PyrC_classII"/>
    <property type="match status" value="1"/>
</dbReference>
<feature type="binding site" description="via carbamate group" evidence="9">
    <location>
        <position position="113"/>
    </location>
    <ligand>
        <name>Zn(2+)</name>
        <dbReference type="ChEBI" id="CHEBI:29105"/>
        <label>1</label>
    </ligand>
</feature>
<keyword evidence="6 9" id="KW-0378">Hydrolase</keyword>
<dbReference type="InterPro" id="IPR002195">
    <property type="entry name" value="Dihydroorotase_CS"/>
</dbReference>
<evidence type="ECO:0000256" key="2">
    <source>
        <dbReference type="ARBA" id="ARBA00004880"/>
    </source>
</evidence>
<dbReference type="PANTHER" id="PTHR43137">
    <property type="entry name" value="DIHYDROOROTASE"/>
    <property type="match status" value="1"/>
</dbReference>
<feature type="binding site" evidence="9">
    <location>
        <position position="277"/>
    </location>
    <ligand>
        <name>substrate</name>
    </ligand>
</feature>
<feature type="binding site" evidence="9">
    <location>
        <position position="27"/>
    </location>
    <ligand>
        <name>Zn(2+)</name>
        <dbReference type="ChEBI" id="CHEBI:29105"/>
        <label>1</label>
    </ligand>
</feature>
<comment type="function">
    <text evidence="1 9">Catalyzes the reversible cyclization of carbamoyl aspartate to dihydroorotate.</text>
</comment>
<feature type="binding site" evidence="9">
    <location>
        <position position="261"/>
    </location>
    <ligand>
        <name>Zn(2+)</name>
        <dbReference type="ChEBI" id="CHEBI:29105"/>
        <label>1</label>
    </ligand>
</feature>
<evidence type="ECO:0000256" key="4">
    <source>
        <dbReference type="ARBA" id="ARBA00012860"/>
    </source>
</evidence>
<evidence type="ECO:0000256" key="6">
    <source>
        <dbReference type="ARBA" id="ARBA00022801"/>
    </source>
</evidence>
<dbReference type="Proteomes" id="UP000193083">
    <property type="component" value="Unassembled WGS sequence"/>
</dbReference>
<dbReference type="EC" id="3.5.2.3" evidence="4 9"/>
<keyword evidence="13" id="KW-1185">Reference proteome</keyword>
<organism evidence="12 13">
    <name type="scientific">Mesorhizobium australicum</name>
    <dbReference type="NCBI Taxonomy" id="536018"/>
    <lineage>
        <taxon>Bacteria</taxon>
        <taxon>Pseudomonadati</taxon>
        <taxon>Pseudomonadota</taxon>
        <taxon>Alphaproteobacteria</taxon>
        <taxon>Hyphomicrobiales</taxon>
        <taxon>Phyllobacteriaceae</taxon>
        <taxon>Mesorhizobium</taxon>
    </lineage>
</organism>
<feature type="binding site" evidence="9">
    <location>
        <position position="150"/>
    </location>
    <ligand>
        <name>Zn(2+)</name>
        <dbReference type="ChEBI" id="CHEBI:29105"/>
        <label>2</label>
    </ligand>
</feature>
<dbReference type="GO" id="GO:0044205">
    <property type="term" value="P:'de novo' UMP biosynthetic process"/>
    <property type="evidence" value="ECO:0007669"/>
    <property type="project" value="UniProtKB-UniRule"/>
</dbReference>
<dbReference type="Gene3D" id="3.20.20.140">
    <property type="entry name" value="Metal-dependent hydrolases"/>
    <property type="match status" value="1"/>
</dbReference>
<feature type="binding site" evidence="9">
    <location>
        <position position="188"/>
    </location>
    <ligand>
        <name>Zn(2+)</name>
        <dbReference type="ChEBI" id="CHEBI:29105"/>
        <label>2</label>
    </ligand>
</feature>
<feature type="domain" description="Amidohydrolase-related" evidence="11">
    <location>
        <begin position="25"/>
        <end position="324"/>
    </location>
</feature>
<dbReference type="RefSeq" id="WP_085467132.1">
    <property type="nucleotide sequence ID" value="NZ_FXBL01000004.1"/>
</dbReference>
<dbReference type="InterPro" id="IPR032466">
    <property type="entry name" value="Metal_Hydrolase"/>
</dbReference>
<feature type="binding site" evidence="9">
    <location>
        <position position="265"/>
    </location>
    <ligand>
        <name>substrate</name>
    </ligand>
</feature>
<comment type="pathway">
    <text evidence="2 9 10">Pyrimidine metabolism; UMP biosynthesis via de novo pathway; (S)-dihydroorotate from bicarbonate: step 3/3.</text>
</comment>
<dbReference type="GO" id="GO:0005829">
    <property type="term" value="C:cytosol"/>
    <property type="evidence" value="ECO:0007669"/>
    <property type="project" value="TreeGrafter"/>
</dbReference>
<reference evidence="12 13" key="1">
    <citation type="submission" date="2017-04" db="EMBL/GenBank/DDBJ databases">
        <authorList>
            <person name="Afonso C.L."/>
            <person name="Miller P.J."/>
            <person name="Scott M.A."/>
            <person name="Spackman E."/>
            <person name="Goraichik I."/>
            <person name="Dimitrov K.M."/>
            <person name="Suarez D.L."/>
            <person name="Swayne D.E."/>
        </authorList>
    </citation>
    <scope>NUCLEOTIDE SEQUENCE [LARGE SCALE GENOMIC DNA]</scope>
    <source>
        <strain evidence="12 13">B5P</strain>
    </source>
</reference>
<dbReference type="GO" id="GO:0008270">
    <property type="term" value="F:zinc ion binding"/>
    <property type="evidence" value="ECO:0007669"/>
    <property type="project" value="UniProtKB-UniRule"/>
</dbReference>
<dbReference type="EMBL" id="FXBL01000004">
    <property type="protein sequence ID" value="SMH56489.1"/>
    <property type="molecule type" value="Genomic_DNA"/>
</dbReference>
<feature type="binding site" evidence="9">
    <location>
        <position position="55"/>
    </location>
    <ligand>
        <name>substrate</name>
    </ligand>
</feature>
<dbReference type="InterPro" id="IPR006680">
    <property type="entry name" value="Amidohydro-rel"/>
</dbReference>
<comment type="catalytic activity">
    <reaction evidence="9 10">
        <text>(S)-dihydroorotate + H2O = N-carbamoyl-L-aspartate + H(+)</text>
        <dbReference type="Rhea" id="RHEA:24296"/>
        <dbReference type="ChEBI" id="CHEBI:15377"/>
        <dbReference type="ChEBI" id="CHEBI:15378"/>
        <dbReference type="ChEBI" id="CHEBI:30864"/>
        <dbReference type="ChEBI" id="CHEBI:32814"/>
        <dbReference type="EC" id="3.5.2.3"/>
    </reaction>
</comment>
<evidence type="ECO:0000256" key="8">
    <source>
        <dbReference type="ARBA" id="ARBA00022975"/>
    </source>
</evidence>
<dbReference type="InterPro" id="IPR004721">
    <property type="entry name" value="DHOdimr"/>
</dbReference>
<feature type="binding site" evidence="9">
    <location>
        <position position="233"/>
    </location>
    <ligand>
        <name>substrate</name>
    </ligand>
</feature>
<evidence type="ECO:0000256" key="5">
    <source>
        <dbReference type="ARBA" id="ARBA00022723"/>
    </source>
</evidence>
<name>A0A1X7PYE2_9HYPH</name>
<keyword evidence="8 9" id="KW-0665">Pyrimidine biosynthesis</keyword>
<feature type="binding site" evidence="9">
    <location>
        <position position="29"/>
    </location>
    <ligand>
        <name>Zn(2+)</name>
        <dbReference type="ChEBI" id="CHEBI:29105"/>
        <label>1</label>
    </ligand>
</feature>
<feature type="binding site" description="via carbamate group" evidence="9">
    <location>
        <position position="113"/>
    </location>
    <ligand>
        <name>Zn(2+)</name>
        <dbReference type="ChEBI" id="CHEBI:29105"/>
        <label>2</label>
    </ligand>
</feature>
<dbReference type="OrthoDB" id="9808095at2"/>
<protein>
    <recommendedName>
        <fullName evidence="4 9">Dihydroorotase</fullName>
        <shortName evidence="9">DHOase</shortName>
        <ecNumber evidence="4 9">3.5.2.3</ecNumber>
    </recommendedName>
</protein>
<accession>A0A1X7PYE2</accession>
<dbReference type="PANTHER" id="PTHR43137:SF1">
    <property type="entry name" value="DIHYDROOROTASE"/>
    <property type="match status" value="1"/>
</dbReference>
<dbReference type="PROSITE" id="PS00483">
    <property type="entry name" value="DIHYDROOROTASE_2"/>
    <property type="match status" value="1"/>
</dbReference>
<dbReference type="GO" id="GO:0004151">
    <property type="term" value="F:dihydroorotase activity"/>
    <property type="evidence" value="ECO:0007669"/>
    <property type="project" value="UniProtKB-UniRule"/>
</dbReference>
<evidence type="ECO:0000313" key="13">
    <source>
        <dbReference type="Proteomes" id="UP000193083"/>
    </source>
</evidence>
<dbReference type="PROSITE" id="PS00482">
    <property type="entry name" value="DIHYDROOROTASE_1"/>
    <property type="match status" value="1"/>
</dbReference>
<feature type="active site" evidence="9">
    <location>
        <position position="261"/>
    </location>
</feature>
<dbReference type="Pfam" id="PF01979">
    <property type="entry name" value="Amidohydro_1"/>
    <property type="match status" value="1"/>
</dbReference>
<dbReference type="PIRSF" id="PIRSF001237">
    <property type="entry name" value="DHOdimr"/>
    <property type="match status" value="1"/>
</dbReference>
<gene>
    <name evidence="9" type="primary">pyrC</name>
    <name evidence="12" type="ORF">SAMN02982922_5557</name>
</gene>
<feature type="modified residue" description="N6-carboxylysine" evidence="9">
    <location>
        <position position="113"/>
    </location>
</feature>
<evidence type="ECO:0000256" key="1">
    <source>
        <dbReference type="ARBA" id="ARBA00002368"/>
    </source>
</evidence>
<feature type="binding site" evidence="9">
    <location>
        <position position="150"/>
    </location>
    <ligand>
        <name>substrate</name>
    </ligand>
</feature>
<dbReference type="AlphaFoldDB" id="A0A1X7PYE2"/>
<comment type="similarity">
    <text evidence="3 9 10">Belongs to the metallo-dependent hydrolases superfamily. DHOase family. Class II DHOase subfamily.</text>
</comment>
<dbReference type="SUPFAM" id="SSF51556">
    <property type="entry name" value="Metallo-dependent hydrolases"/>
    <property type="match status" value="1"/>
</dbReference>
<comment type="subunit">
    <text evidence="9">Homodimer.</text>
</comment>
<dbReference type="CDD" id="cd01294">
    <property type="entry name" value="DHOase"/>
    <property type="match status" value="1"/>
</dbReference>
<evidence type="ECO:0000259" key="11">
    <source>
        <dbReference type="Pfam" id="PF01979"/>
    </source>
</evidence>
<feature type="binding site" evidence="9">
    <location>
        <begin position="29"/>
        <end position="31"/>
    </location>
    <ligand>
        <name>substrate</name>
    </ligand>
</feature>
<dbReference type="GO" id="GO:0006207">
    <property type="term" value="P:'de novo' pyrimidine nucleobase biosynthetic process"/>
    <property type="evidence" value="ECO:0007669"/>
    <property type="project" value="TreeGrafter"/>
</dbReference>
<evidence type="ECO:0000313" key="12">
    <source>
        <dbReference type="EMBL" id="SMH56489.1"/>
    </source>
</evidence>
<comment type="cofactor">
    <cofactor evidence="9 10">
        <name>Zn(2+)</name>
        <dbReference type="ChEBI" id="CHEBI:29105"/>
    </cofactor>
    <text evidence="9 10">Binds 2 Zn(2+) ions per subunit.</text>
</comment>
<keyword evidence="5 9" id="KW-0479">Metal-binding</keyword>